<evidence type="ECO:0000256" key="4">
    <source>
        <dbReference type="SAM" id="MobiDB-lite"/>
    </source>
</evidence>
<feature type="domain" description="PDZ" evidence="7">
    <location>
        <begin position="1173"/>
        <end position="1256"/>
    </location>
</feature>
<keyword evidence="2" id="KW-0677">Repeat</keyword>
<feature type="domain" description="PDZ" evidence="7">
    <location>
        <begin position="1095"/>
        <end position="1151"/>
    </location>
</feature>
<dbReference type="PROSITE" id="PS50106">
    <property type="entry name" value="PDZ"/>
    <property type="match status" value="5"/>
</dbReference>
<dbReference type="CDD" id="cd00201">
    <property type="entry name" value="WW"/>
    <property type="match status" value="1"/>
</dbReference>
<dbReference type="CDD" id="cd06733">
    <property type="entry name" value="PDZ3_MAGI-1_3-like"/>
    <property type="match status" value="1"/>
</dbReference>
<dbReference type="Gene3D" id="2.30.42.10">
    <property type="match status" value="5"/>
</dbReference>
<dbReference type="InterPro" id="IPR027417">
    <property type="entry name" value="P-loop_NTPase"/>
</dbReference>
<feature type="domain" description="PDZ" evidence="7">
    <location>
        <begin position="594"/>
        <end position="664"/>
    </location>
</feature>
<feature type="compositionally biased region" description="Polar residues" evidence="4">
    <location>
        <begin position="392"/>
        <end position="408"/>
    </location>
</feature>
<dbReference type="InterPro" id="IPR001478">
    <property type="entry name" value="PDZ"/>
</dbReference>
<dbReference type="InterPro" id="IPR008145">
    <property type="entry name" value="GK/Ca_channel_bsu"/>
</dbReference>
<dbReference type="SUPFAM" id="SSF50156">
    <property type="entry name" value="PDZ domain-like"/>
    <property type="match status" value="6"/>
</dbReference>
<dbReference type="PROSITE" id="PS50052">
    <property type="entry name" value="GUANYLATE_KINASE_2"/>
    <property type="match status" value="1"/>
</dbReference>
<evidence type="ECO:0000313" key="8">
    <source>
        <dbReference type="EMBL" id="KAA3680098.1"/>
    </source>
</evidence>
<evidence type="ECO:0000259" key="5">
    <source>
        <dbReference type="PROSITE" id="PS50020"/>
    </source>
</evidence>
<keyword evidence="8" id="KW-0418">Kinase</keyword>
<dbReference type="Pfam" id="PF00595">
    <property type="entry name" value="PDZ"/>
    <property type="match status" value="5"/>
</dbReference>
<feature type="compositionally biased region" description="Polar residues" evidence="4">
    <location>
        <begin position="808"/>
        <end position="817"/>
    </location>
</feature>
<evidence type="ECO:0000256" key="2">
    <source>
        <dbReference type="ARBA" id="ARBA00022737"/>
    </source>
</evidence>
<feature type="region of interest" description="Disordered" evidence="4">
    <location>
        <begin position="337"/>
        <end position="408"/>
    </location>
</feature>
<dbReference type="CDD" id="cd06735">
    <property type="entry name" value="PDZ5_MAGI-1_3-like"/>
    <property type="match status" value="1"/>
</dbReference>
<evidence type="ECO:0000256" key="1">
    <source>
        <dbReference type="ARBA" id="ARBA00004170"/>
    </source>
</evidence>
<dbReference type="PROSITE" id="PS00856">
    <property type="entry name" value="GUANYLATE_KINASE_1"/>
    <property type="match status" value="1"/>
</dbReference>
<dbReference type="GO" id="GO:0007165">
    <property type="term" value="P:signal transduction"/>
    <property type="evidence" value="ECO:0007669"/>
    <property type="project" value="TreeGrafter"/>
</dbReference>
<dbReference type="PANTHER" id="PTHR10316:SF40">
    <property type="entry name" value="LD27118P"/>
    <property type="match status" value="1"/>
</dbReference>
<feature type="compositionally biased region" description="Polar residues" evidence="4">
    <location>
        <begin position="337"/>
        <end position="347"/>
    </location>
</feature>
<accession>A0A5J4NYC7</accession>
<proteinExistence type="predicted"/>
<keyword evidence="3" id="KW-0472">Membrane</keyword>
<comment type="subcellular location">
    <subcellularLocation>
        <location evidence="1">Membrane</location>
        <topology evidence="1">Peripheral membrane protein</topology>
    </subcellularLocation>
</comment>
<evidence type="ECO:0000259" key="7">
    <source>
        <dbReference type="PROSITE" id="PS50106"/>
    </source>
</evidence>
<dbReference type="SUPFAM" id="SSF51045">
    <property type="entry name" value="WW domain"/>
    <property type="match status" value="1"/>
</dbReference>
<evidence type="ECO:0000256" key="3">
    <source>
        <dbReference type="ARBA" id="ARBA00023136"/>
    </source>
</evidence>
<feature type="compositionally biased region" description="Polar residues" evidence="4">
    <location>
        <begin position="836"/>
        <end position="846"/>
    </location>
</feature>
<dbReference type="InterPro" id="IPR036020">
    <property type="entry name" value="WW_dom_sf"/>
</dbReference>
<keyword evidence="8" id="KW-0808">Transferase</keyword>
<feature type="domain" description="Guanylate kinase-like" evidence="6">
    <location>
        <begin position="186"/>
        <end position="282"/>
    </location>
</feature>
<feature type="region of interest" description="Disordered" evidence="4">
    <location>
        <begin position="1332"/>
        <end position="1373"/>
    </location>
</feature>
<feature type="region of interest" description="Disordered" evidence="4">
    <location>
        <begin position="805"/>
        <end position="848"/>
    </location>
</feature>
<dbReference type="InterPro" id="IPR008144">
    <property type="entry name" value="Guanylate_kin-like_dom"/>
</dbReference>
<organism evidence="8 9">
    <name type="scientific">Paragonimus westermani</name>
    <dbReference type="NCBI Taxonomy" id="34504"/>
    <lineage>
        <taxon>Eukaryota</taxon>
        <taxon>Metazoa</taxon>
        <taxon>Spiralia</taxon>
        <taxon>Lophotrochozoa</taxon>
        <taxon>Platyhelminthes</taxon>
        <taxon>Trematoda</taxon>
        <taxon>Digenea</taxon>
        <taxon>Plagiorchiida</taxon>
        <taxon>Troglotremata</taxon>
        <taxon>Troglotrematidae</taxon>
        <taxon>Paragonimus</taxon>
    </lineage>
</organism>
<dbReference type="Gene3D" id="3.30.63.10">
    <property type="entry name" value="Guanylate Kinase phosphate binding domain"/>
    <property type="match status" value="1"/>
</dbReference>
<reference evidence="8 9" key="1">
    <citation type="journal article" date="2019" name="Gigascience">
        <title>Whole-genome sequence of the oriental lung fluke Paragonimus westermani.</title>
        <authorList>
            <person name="Oey H."/>
            <person name="Zakrzewski M."/>
            <person name="Narain K."/>
            <person name="Devi K.R."/>
            <person name="Agatsuma T."/>
            <person name="Nawaratna S."/>
            <person name="Gobert G.N."/>
            <person name="Jones M.K."/>
            <person name="Ragan M.A."/>
            <person name="McManus D.P."/>
            <person name="Krause L."/>
        </authorList>
    </citation>
    <scope>NUCLEOTIDE SEQUENCE [LARGE SCALE GENOMIC DNA]</scope>
    <source>
        <strain evidence="8 9">IND2009</strain>
    </source>
</reference>
<dbReference type="SMART" id="SM00456">
    <property type="entry name" value="WW"/>
    <property type="match status" value="1"/>
</dbReference>
<dbReference type="SMART" id="SM00228">
    <property type="entry name" value="PDZ"/>
    <property type="match status" value="6"/>
</dbReference>
<evidence type="ECO:0000313" key="9">
    <source>
        <dbReference type="Proteomes" id="UP000324629"/>
    </source>
</evidence>
<dbReference type="EMBL" id="QNGE01000536">
    <property type="protein sequence ID" value="KAA3680098.1"/>
    <property type="molecule type" value="Genomic_DNA"/>
</dbReference>
<dbReference type="GO" id="GO:0016301">
    <property type="term" value="F:kinase activity"/>
    <property type="evidence" value="ECO:0007669"/>
    <property type="project" value="UniProtKB-KW"/>
</dbReference>
<feature type="compositionally biased region" description="Low complexity" evidence="4">
    <location>
        <begin position="823"/>
        <end position="835"/>
    </location>
</feature>
<keyword evidence="9" id="KW-1185">Reference proteome</keyword>
<dbReference type="GO" id="GO:0016020">
    <property type="term" value="C:membrane"/>
    <property type="evidence" value="ECO:0007669"/>
    <property type="project" value="UniProtKB-SubCell"/>
</dbReference>
<comment type="caution">
    <text evidence="8">The sequence shown here is derived from an EMBL/GenBank/DDBJ whole genome shotgun (WGS) entry which is preliminary data.</text>
</comment>
<dbReference type="SUPFAM" id="SSF52540">
    <property type="entry name" value="P-loop containing nucleoside triphosphate hydrolases"/>
    <property type="match status" value="1"/>
</dbReference>
<dbReference type="PROSITE" id="PS01159">
    <property type="entry name" value="WW_DOMAIN_1"/>
    <property type="match status" value="1"/>
</dbReference>
<dbReference type="PROSITE" id="PS50020">
    <property type="entry name" value="WW_DOMAIN_2"/>
    <property type="match status" value="1"/>
</dbReference>
<dbReference type="Proteomes" id="UP000324629">
    <property type="component" value="Unassembled WGS sequence"/>
</dbReference>
<feature type="domain" description="PDZ" evidence="7">
    <location>
        <begin position="987"/>
        <end position="1061"/>
    </location>
</feature>
<dbReference type="InterPro" id="IPR036034">
    <property type="entry name" value="PDZ_sf"/>
</dbReference>
<protein>
    <submittedName>
        <fullName evidence="8">Membrane-associated guanylate kinase-related</fullName>
    </submittedName>
</protein>
<sequence length="1373" mass="148710">MHGLNPSTYSNGNDSLDWSRATQNRQLCGLSETRPDTNYLEITMLDSNGYTKEQLSHPQPLKLGANFVSPLQKAANHDAKSNMHSWLQQCYEVMVSCASPDVSLPLPIDGGSDAGLFCVVGIQVDQLHVVYHDSAKPSTHRHSLKPGDIILSLNEYDISGYTRRDAVELCGLLTRVARSDSGAQSPRLRIRLCPPEALATGNTMLSSFLAAAFSLNSPEYALQEKIRENVYQRVVPCTTRLPRADEIDGVHYRFMSVPQFVALEASGQLLESGMYKGNHYGTPRPEPNATALDSLFFNHLTTSISSSIQLSDESCPIPPPLPPLASLTNMLSTAQPMLRSESPSSNLPVQHPQPPRPPVRHSSISTQSTTTKDKTPVTVPPDRLNGFHEPQRSSPPSHNEIQAGSSGSIDLGPLSYRWDSKSDESKSYFLDCDIVDSRPWESSNLCFTDPTVVTTSAALATQKLPDPVSYPSAFWTANTGINRPLPYGWEVIRDPKYGTFYIDHIHERTQYEPPTEEDFTKASAVQVKLSHGNVDITNTRDTSSNVLASTAIDLSSTTCSEPRNSSLFDRSMDGRVSPTTFTTDPNRLLGPLITTTVFKSSRGFGFTIVGGADCDRAGFLQVKHIVPGGPASTTKLTVGDLLVKVNSTNVLGCTHAELVSLLQSIPVGSPVQLTISQAYFLRSDLPESSAHSLSSNMDGPNTSTPRLSVGVEGGTSAVSSCPDHPPVTILKQPNGFGFTLADHPQGQHVKAILDPVRCGRLQVGDVVVEINDQRVKEVSHAEVVQILKQCPVGQEARLLIQRGVSETPAVSQSSQEVDYSDFKSVSTTSYKPSSSDLPNSNHTRTLSGGIVEFSPTSPAPVHFRSRTPEPHRTAVDQVTAHSAFGHSPLSVTIPTMDRRRRMQPSDDSGECVAILRLSVSHLVLDFCKLAPVPGSPNPSVQYGSLLRPGRMPPLPQAAPHLSDGQSLRQPTACANRTSFLMLPGEFLVHLQRQSTGFGFNVVGGAEENSQVVIGSLVPGGAAQMSGVVRSGDRLVSINGLRVVGAKHKKVVQLLEQAAHSVGQVTLGLQRQCTEAPPVLVQSLRFDHFIFYCLRITQLVPGSKAERLGLLSVGDQILAVNKVPITGLHHEQVVRLIRESGNHIILTIIPSQASLWVSRPPPTSTSDSVSVEFPVTLSRDSRGFGFSIRGGQEFNQMPLVVLRIAEGGAAQMDGQLKVGDELVEINGHSTVGMSHYQAIRIIQAGGNTMRLAVRRHKRVGKPGGDQVGAVMPAQRHANSVRVKLDRPPPGFGKATTATDQTQRNHHNALRPYSSTKLASCAFTVSRSPLPRQSDHMNWAPIAGRKGYKPMNDPETINRRNSADLAHSVNGSSRV</sequence>
<dbReference type="Pfam" id="PF00625">
    <property type="entry name" value="Guanylate_kin"/>
    <property type="match status" value="1"/>
</dbReference>
<dbReference type="InterPro" id="IPR020590">
    <property type="entry name" value="Guanylate_kinase_CS"/>
</dbReference>
<name>A0A5J4NYC7_9TREM</name>
<feature type="domain" description="WW" evidence="5">
    <location>
        <begin position="483"/>
        <end position="516"/>
    </location>
</feature>
<feature type="domain" description="PDZ" evidence="7">
    <location>
        <begin position="726"/>
        <end position="789"/>
    </location>
</feature>
<dbReference type="PANTHER" id="PTHR10316">
    <property type="entry name" value="MEMBRANE ASSOCIATED GUANYLATE KINASE-RELATED"/>
    <property type="match status" value="1"/>
</dbReference>
<evidence type="ECO:0000259" key="6">
    <source>
        <dbReference type="PROSITE" id="PS50052"/>
    </source>
</evidence>
<dbReference type="CDD" id="cd06732">
    <property type="entry name" value="PDZ2_MAGI-1_3-like"/>
    <property type="match status" value="1"/>
</dbReference>
<dbReference type="GO" id="GO:0005737">
    <property type="term" value="C:cytoplasm"/>
    <property type="evidence" value="ECO:0007669"/>
    <property type="project" value="TreeGrafter"/>
</dbReference>
<dbReference type="Gene3D" id="2.20.70.10">
    <property type="match status" value="1"/>
</dbReference>
<gene>
    <name evidence="8" type="ORF">DEA37_0014274</name>
</gene>
<dbReference type="FunFam" id="2.30.42.10:FF:000005">
    <property type="entry name" value="Membrane associated guanylate kinase, WW and PDZ domain containing 1"/>
    <property type="match status" value="1"/>
</dbReference>
<dbReference type="InterPro" id="IPR001202">
    <property type="entry name" value="WW_dom"/>
</dbReference>